<evidence type="ECO:0000313" key="13">
    <source>
        <dbReference type="EMBL" id="PND31187.1"/>
    </source>
</evidence>
<comment type="catalytic activity">
    <reaction evidence="11">
        <text>(6S)-5-methyl-5,6,7,8-tetrahydrofolate + NAD(+) = (6R)-5,10-methylene-5,6,7,8-tetrahydrofolate + NADH + H(+)</text>
        <dbReference type="Rhea" id="RHEA:19821"/>
        <dbReference type="ChEBI" id="CHEBI:15378"/>
        <dbReference type="ChEBI" id="CHEBI:15636"/>
        <dbReference type="ChEBI" id="CHEBI:18608"/>
        <dbReference type="ChEBI" id="CHEBI:57540"/>
        <dbReference type="ChEBI" id="CHEBI:57945"/>
        <dbReference type="EC" id="1.5.1.54"/>
    </reaction>
    <physiologicalReaction direction="right-to-left" evidence="11">
        <dbReference type="Rhea" id="RHEA:19823"/>
    </physiologicalReaction>
</comment>
<proteinExistence type="inferred from homology"/>
<name>A0A2N8KCM9_9BURK</name>
<dbReference type="GO" id="GO:0009086">
    <property type="term" value="P:methionine biosynthetic process"/>
    <property type="evidence" value="ECO:0007669"/>
    <property type="project" value="UniProtKB-KW"/>
</dbReference>
<comment type="cofactor">
    <cofactor evidence="1 12">
        <name>FAD</name>
        <dbReference type="ChEBI" id="CHEBI:57692"/>
    </cofactor>
</comment>
<keyword evidence="14" id="KW-1185">Reference proteome</keyword>
<evidence type="ECO:0000313" key="14">
    <source>
        <dbReference type="Proteomes" id="UP000235994"/>
    </source>
</evidence>
<keyword evidence="7 12" id="KW-0560">Oxidoreductase</keyword>
<dbReference type="GO" id="GO:0106312">
    <property type="term" value="F:methylenetetrahydrofolate reductase (NADH) activity"/>
    <property type="evidence" value="ECO:0007669"/>
    <property type="project" value="UniProtKB-EC"/>
</dbReference>
<dbReference type="InterPro" id="IPR029041">
    <property type="entry name" value="FAD-linked_oxidoreductase-like"/>
</dbReference>
<evidence type="ECO:0000256" key="11">
    <source>
        <dbReference type="ARBA" id="ARBA00048628"/>
    </source>
</evidence>
<evidence type="ECO:0000256" key="3">
    <source>
        <dbReference type="ARBA" id="ARBA00006743"/>
    </source>
</evidence>
<dbReference type="EC" id="1.5.1.54" evidence="12"/>
<organism evidence="13 14">
    <name type="scientific">Achromobacter pulmonis</name>
    <dbReference type="NCBI Taxonomy" id="1389932"/>
    <lineage>
        <taxon>Bacteria</taxon>
        <taxon>Pseudomonadati</taxon>
        <taxon>Pseudomonadota</taxon>
        <taxon>Betaproteobacteria</taxon>
        <taxon>Burkholderiales</taxon>
        <taxon>Alcaligenaceae</taxon>
        <taxon>Achromobacter</taxon>
    </lineage>
</organism>
<dbReference type="Pfam" id="PF02219">
    <property type="entry name" value="MTHFR"/>
    <property type="match status" value="1"/>
</dbReference>
<protein>
    <recommendedName>
        <fullName evidence="12">Methylenetetrahydrofolate reductase</fullName>
        <ecNumber evidence="12">1.5.1.54</ecNumber>
    </recommendedName>
</protein>
<evidence type="ECO:0000256" key="1">
    <source>
        <dbReference type="ARBA" id="ARBA00001974"/>
    </source>
</evidence>
<evidence type="ECO:0000256" key="8">
    <source>
        <dbReference type="ARBA" id="ARBA00023027"/>
    </source>
</evidence>
<evidence type="ECO:0000256" key="5">
    <source>
        <dbReference type="ARBA" id="ARBA00022630"/>
    </source>
</evidence>
<evidence type="ECO:0000256" key="9">
    <source>
        <dbReference type="ARBA" id="ARBA00023167"/>
    </source>
</evidence>
<dbReference type="NCBIfam" id="TIGR00676">
    <property type="entry name" value="fadh2"/>
    <property type="match status" value="1"/>
</dbReference>
<dbReference type="AlphaFoldDB" id="A0A2N8KCM9"/>
<dbReference type="RefSeq" id="WP_102775152.1">
    <property type="nucleotide sequence ID" value="NZ_POQS01000007.1"/>
</dbReference>
<evidence type="ECO:0000256" key="12">
    <source>
        <dbReference type="RuleBase" id="RU003862"/>
    </source>
</evidence>
<dbReference type="UniPathway" id="UPA00193"/>
<dbReference type="EMBL" id="POQS01000007">
    <property type="protein sequence ID" value="PND31187.1"/>
    <property type="molecule type" value="Genomic_DNA"/>
</dbReference>
<evidence type="ECO:0000256" key="7">
    <source>
        <dbReference type="ARBA" id="ARBA00023002"/>
    </source>
</evidence>
<dbReference type="SUPFAM" id="SSF51730">
    <property type="entry name" value="FAD-linked oxidoreductase"/>
    <property type="match status" value="1"/>
</dbReference>
<dbReference type="GO" id="GO:0035999">
    <property type="term" value="P:tetrahydrofolate interconversion"/>
    <property type="evidence" value="ECO:0007669"/>
    <property type="project" value="UniProtKB-UniPathway"/>
</dbReference>
<evidence type="ECO:0000256" key="10">
    <source>
        <dbReference type="ARBA" id="ARBA00034478"/>
    </source>
</evidence>
<comment type="similarity">
    <text evidence="3 12">Belongs to the methylenetetrahydrofolate reductase family.</text>
</comment>
<accession>A0A2N8KCM9</accession>
<keyword evidence="5 12" id="KW-0285">Flavoprotein</keyword>
<dbReference type="PANTHER" id="PTHR45754:SF3">
    <property type="entry name" value="METHYLENETETRAHYDROFOLATE REDUCTASE (NADPH)"/>
    <property type="match status" value="1"/>
</dbReference>
<keyword evidence="8" id="KW-0520">NAD</keyword>
<sequence length="282" mass="30855">MSDSISPAFSLEFFPPRDLAGQERLVRAAKQMLAIQPKYVSVTFGAGGSTRAGTADAVRTLRNLGCDAAPHLSCVGASRQDLRDILQAYKSEGVRRVVALRGDLPSGMGGDAGELRYANELVTFIREETGDWFHIEVAAYPEMHPQAANPSADLDHFVRKVRAGANAAITQYFFNADAYFDFVDRAQAKGVDVPIVPGIMPITNHTQLLRFSEMCGAEVPRWIRLRLAEFGDDKASIRAFGVDVVTELCQTLLDNGAPGLHFYTLNHAEAPMAVWRELSLQG</sequence>
<comment type="pathway">
    <text evidence="10">Amino-acid biosynthesis; L-methionine biosynthesis via de novo pathway.</text>
</comment>
<dbReference type="PANTHER" id="PTHR45754">
    <property type="entry name" value="METHYLENETETRAHYDROFOLATE REDUCTASE"/>
    <property type="match status" value="1"/>
</dbReference>
<dbReference type="Gene3D" id="3.20.20.220">
    <property type="match status" value="1"/>
</dbReference>
<reference evidence="13 14" key="1">
    <citation type="submission" date="2018-01" db="EMBL/GenBank/DDBJ databases">
        <title>The draft genome of an aniline degradation strain ANB-1.</title>
        <authorList>
            <person name="Zhang L."/>
            <person name="Jiang J."/>
        </authorList>
    </citation>
    <scope>NUCLEOTIDE SEQUENCE [LARGE SCALE GENOMIC DNA]</scope>
    <source>
        <strain evidence="13 14">ANB-1</strain>
    </source>
</reference>
<dbReference type="GO" id="GO:0071949">
    <property type="term" value="F:FAD binding"/>
    <property type="evidence" value="ECO:0007669"/>
    <property type="project" value="TreeGrafter"/>
</dbReference>
<dbReference type="Proteomes" id="UP000235994">
    <property type="component" value="Unassembled WGS sequence"/>
</dbReference>
<comment type="pathway">
    <text evidence="2 12">One-carbon metabolism; tetrahydrofolate interconversion.</text>
</comment>
<evidence type="ECO:0000256" key="2">
    <source>
        <dbReference type="ARBA" id="ARBA00004777"/>
    </source>
</evidence>
<dbReference type="InterPro" id="IPR004620">
    <property type="entry name" value="MTHF_reductase_bac"/>
</dbReference>
<keyword evidence="4" id="KW-0028">Amino-acid biosynthesis</keyword>
<dbReference type="CDD" id="cd00537">
    <property type="entry name" value="MTHFR"/>
    <property type="match status" value="1"/>
</dbReference>
<keyword evidence="9" id="KW-0486">Methionine biosynthesis</keyword>
<dbReference type="GO" id="GO:0005829">
    <property type="term" value="C:cytosol"/>
    <property type="evidence" value="ECO:0007669"/>
    <property type="project" value="InterPro"/>
</dbReference>
<evidence type="ECO:0000256" key="4">
    <source>
        <dbReference type="ARBA" id="ARBA00022605"/>
    </source>
</evidence>
<dbReference type="InterPro" id="IPR003171">
    <property type="entry name" value="Mehydrof_redctse-like"/>
</dbReference>
<comment type="caution">
    <text evidence="13">The sequence shown here is derived from an EMBL/GenBank/DDBJ whole genome shotgun (WGS) entry which is preliminary data.</text>
</comment>
<keyword evidence="6 12" id="KW-0274">FAD</keyword>
<gene>
    <name evidence="13" type="primary">metF</name>
    <name evidence="13" type="ORF">C1I89_25420</name>
</gene>
<evidence type="ECO:0000256" key="6">
    <source>
        <dbReference type="ARBA" id="ARBA00022827"/>
    </source>
</evidence>